<dbReference type="EMBL" id="CP036274">
    <property type="protein sequence ID" value="QDU28840.1"/>
    <property type="molecule type" value="Genomic_DNA"/>
</dbReference>
<reference evidence="3 4" key="1">
    <citation type="submission" date="2019-02" db="EMBL/GenBank/DDBJ databases">
        <title>Deep-cultivation of Planctomycetes and their phenomic and genomic characterization uncovers novel biology.</title>
        <authorList>
            <person name="Wiegand S."/>
            <person name="Jogler M."/>
            <person name="Boedeker C."/>
            <person name="Pinto D."/>
            <person name="Vollmers J."/>
            <person name="Rivas-Marin E."/>
            <person name="Kohn T."/>
            <person name="Peeters S.H."/>
            <person name="Heuer A."/>
            <person name="Rast P."/>
            <person name="Oberbeckmann S."/>
            <person name="Bunk B."/>
            <person name="Jeske O."/>
            <person name="Meyerdierks A."/>
            <person name="Storesund J.E."/>
            <person name="Kallscheuer N."/>
            <person name="Luecker S."/>
            <person name="Lage O.M."/>
            <person name="Pohl T."/>
            <person name="Merkel B.J."/>
            <person name="Hornburger P."/>
            <person name="Mueller R.-W."/>
            <person name="Bruemmer F."/>
            <person name="Labrenz M."/>
            <person name="Spormann A.M."/>
            <person name="Op den Camp H."/>
            <person name="Overmann J."/>
            <person name="Amann R."/>
            <person name="Jetten M.S.M."/>
            <person name="Mascher T."/>
            <person name="Medema M.H."/>
            <person name="Devos D.P."/>
            <person name="Kaster A.-K."/>
            <person name="Ovreas L."/>
            <person name="Rohde M."/>
            <person name="Galperin M.Y."/>
            <person name="Jogler C."/>
        </authorList>
    </citation>
    <scope>NUCLEOTIDE SEQUENCE [LARGE SCALE GENOMIC DNA]</scope>
    <source>
        <strain evidence="3 4">ETA_A8</strain>
    </source>
</reference>
<dbReference type="Proteomes" id="UP000315017">
    <property type="component" value="Chromosome"/>
</dbReference>
<accession>A0A517YF40</accession>
<dbReference type="InterPro" id="IPR006119">
    <property type="entry name" value="Resolv_N"/>
</dbReference>
<dbReference type="InterPro" id="IPR011109">
    <property type="entry name" value="DNA_bind_recombinase_dom"/>
</dbReference>
<evidence type="ECO:0000259" key="2">
    <source>
        <dbReference type="PROSITE" id="PS51737"/>
    </source>
</evidence>
<dbReference type="InterPro" id="IPR025827">
    <property type="entry name" value="Zn_ribbon_recom_dom"/>
</dbReference>
<dbReference type="PROSITE" id="PS51737">
    <property type="entry name" value="RECOMBINASE_DNA_BIND"/>
    <property type="match status" value="1"/>
</dbReference>
<sequence>MSRTKEKPSRPKTIRCAIYTRKSTEEGLQQEFNSLDAQREAGEAYIKSQQHEGWVGVPTQYDDGGYTGANMDRPALRRLMADIEAGKVDCVVVYKVDRLSRSLLDFGKIIEAFEKHKVSFVSVTQAFNTATSMGRLILNVLLSFAQFEREMISERTRDKIAAARRRGKWAGGMPVLGYNVANTKLVVDPGEALKVRQIFELYLEHQSMLAVAKELESRGWQTKSWTTGKGTVRGGRSFDKASVYQLLTNVTYIGKIRYKDEVHRGEHQPIVDDAVFERAKSLLEKNGRTGGRGVRNKQGALLRGLLYCGSCQCGMSHSYSVKDNRNYRYYVCNRAQKRGWKVCPSPSIAAAEIERLVVNEIKCIGRDPQLIRETLEQSRQLADAQSRELHAERSELLNDLRRGHAELAQLAATARPSDARFANTHERIQSAEQRLSTIDGELAALDQRPVHPDEVADALADFESLWDCLAPHEQARIIELLVERVAYDSDGGNISITFRPSGIQTLGTEFTKRKDDAA</sequence>
<dbReference type="Pfam" id="PF00239">
    <property type="entry name" value="Resolvase"/>
    <property type="match status" value="1"/>
</dbReference>
<evidence type="ECO:0000313" key="3">
    <source>
        <dbReference type="EMBL" id="QDU28840.1"/>
    </source>
</evidence>
<dbReference type="PANTHER" id="PTHR30461">
    <property type="entry name" value="DNA-INVERTASE FROM LAMBDOID PROPHAGE"/>
    <property type="match status" value="1"/>
</dbReference>
<dbReference type="KEGG" id="aagg:ETAA8_39450"/>
<keyword evidence="4" id="KW-1185">Reference proteome</keyword>
<dbReference type="InterPro" id="IPR050639">
    <property type="entry name" value="SSR_resolvase"/>
</dbReference>
<dbReference type="SUPFAM" id="SSF53041">
    <property type="entry name" value="Resolvase-like"/>
    <property type="match status" value="1"/>
</dbReference>
<evidence type="ECO:0000313" key="4">
    <source>
        <dbReference type="Proteomes" id="UP000315017"/>
    </source>
</evidence>
<organism evidence="3 4">
    <name type="scientific">Anatilimnocola aggregata</name>
    <dbReference type="NCBI Taxonomy" id="2528021"/>
    <lineage>
        <taxon>Bacteria</taxon>
        <taxon>Pseudomonadati</taxon>
        <taxon>Planctomycetota</taxon>
        <taxon>Planctomycetia</taxon>
        <taxon>Pirellulales</taxon>
        <taxon>Pirellulaceae</taxon>
        <taxon>Anatilimnocola</taxon>
    </lineage>
</organism>
<dbReference type="InterPro" id="IPR036162">
    <property type="entry name" value="Resolvase-like_N_sf"/>
</dbReference>
<proteinExistence type="predicted"/>
<dbReference type="AlphaFoldDB" id="A0A517YF40"/>
<dbReference type="Pfam" id="PF07508">
    <property type="entry name" value="Recombinase"/>
    <property type="match status" value="1"/>
</dbReference>
<dbReference type="RefSeq" id="WP_145091792.1">
    <property type="nucleotide sequence ID" value="NZ_CP036274.1"/>
</dbReference>
<feature type="domain" description="Resolvase/invertase-type recombinase catalytic" evidence="1">
    <location>
        <begin position="15"/>
        <end position="167"/>
    </location>
</feature>
<dbReference type="SMART" id="SM00857">
    <property type="entry name" value="Resolvase"/>
    <property type="match status" value="1"/>
</dbReference>
<dbReference type="Gene3D" id="3.90.1750.20">
    <property type="entry name" value="Putative Large Serine Recombinase, Chain B, Domain 2"/>
    <property type="match status" value="1"/>
</dbReference>
<name>A0A517YF40_9BACT</name>
<gene>
    <name evidence="3" type="primary">hin_1</name>
    <name evidence="3" type="ORF">ETAA8_39450</name>
</gene>
<dbReference type="Pfam" id="PF13408">
    <property type="entry name" value="Zn_ribbon_recom"/>
    <property type="match status" value="1"/>
</dbReference>
<dbReference type="GO" id="GO:0000150">
    <property type="term" value="F:DNA strand exchange activity"/>
    <property type="evidence" value="ECO:0007669"/>
    <property type="project" value="InterPro"/>
</dbReference>
<protein>
    <submittedName>
        <fullName evidence="3">DNA-invertase hin</fullName>
    </submittedName>
</protein>
<dbReference type="Gene3D" id="3.40.50.1390">
    <property type="entry name" value="Resolvase, N-terminal catalytic domain"/>
    <property type="match status" value="1"/>
</dbReference>
<dbReference type="CDD" id="cd03768">
    <property type="entry name" value="SR_ResInv"/>
    <property type="match status" value="1"/>
</dbReference>
<dbReference type="GO" id="GO:0003677">
    <property type="term" value="F:DNA binding"/>
    <property type="evidence" value="ECO:0007669"/>
    <property type="project" value="InterPro"/>
</dbReference>
<feature type="domain" description="Recombinase" evidence="2">
    <location>
        <begin position="175"/>
        <end position="289"/>
    </location>
</feature>
<dbReference type="InterPro" id="IPR038109">
    <property type="entry name" value="DNA_bind_recomb_sf"/>
</dbReference>
<dbReference type="PANTHER" id="PTHR30461:SF23">
    <property type="entry name" value="DNA RECOMBINASE-RELATED"/>
    <property type="match status" value="1"/>
</dbReference>
<dbReference type="OrthoDB" id="266184at2"/>
<evidence type="ECO:0000259" key="1">
    <source>
        <dbReference type="PROSITE" id="PS51736"/>
    </source>
</evidence>
<dbReference type="PROSITE" id="PS51736">
    <property type="entry name" value="RECOMBINASES_3"/>
    <property type="match status" value="1"/>
</dbReference>